<evidence type="ECO:0000313" key="7">
    <source>
        <dbReference type="Proteomes" id="UP001139031"/>
    </source>
</evidence>
<protein>
    <recommendedName>
        <fullName evidence="2">protein-tyrosine-phosphatase</fullName>
        <ecNumber evidence="2">3.1.3.48</ecNumber>
    </recommendedName>
</protein>
<name>A0ABS7TMV6_9BACT</name>
<evidence type="ECO:0000313" key="6">
    <source>
        <dbReference type="EMBL" id="MBZ5709472.1"/>
    </source>
</evidence>
<evidence type="ECO:0000256" key="4">
    <source>
        <dbReference type="ARBA" id="ARBA00022912"/>
    </source>
</evidence>
<evidence type="ECO:0000256" key="3">
    <source>
        <dbReference type="ARBA" id="ARBA00022801"/>
    </source>
</evidence>
<evidence type="ECO:0000256" key="1">
    <source>
        <dbReference type="ARBA" id="ARBA00011063"/>
    </source>
</evidence>
<keyword evidence="7" id="KW-1185">Reference proteome</keyword>
<comment type="similarity">
    <text evidence="1">Belongs to the low molecular weight phosphotyrosine protein phosphatase family.</text>
</comment>
<dbReference type="Proteomes" id="UP001139031">
    <property type="component" value="Unassembled WGS sequence"/>
</dbReference>
<dbReference type="Gene3D" id="3.40.50.2300">
    <property type="match status" value="1"/>
</dbReference>
<comment type="caution">
    <text evidence="6">The sequence shown here is derived from an EMBL/GenBank/DDBJ whole genome shotgun (WGS) entry which is preliminary data.</text>
</comment>
<organism evidence="6 7">
    <name type="scientific">Nannocystis pusilla</name>
    <dbReference type="NCBI Taxonomy" id="889268"/>
    <lineage>
        <taxon>Bacteria</taxon>
        <taxon>Pseudomonadati</taxon>
        <taxon>Myxococcota</taxon>
        <taxon>Polyangia</taxon>
        <taxon>Nannocystales</taxon>
        <taxon>Nannocystaceae</taxon>
        <taxon>Nannocystis</taxon>
    </lineage>
</organism>
<keyword evidence="3" id="KW-0378">Hydrolase</keyword>
<dbReference type="PANTHER" id="PTHR11717">
    <property type="entry name" value="LOW MOLECULAR WEIGHT PROTEIN TYROSINE PHOSPHATASE"/>
    <property type="match status" value="1"/>
</dbReference>
<dbReference type="InterPro" id="IPR036196">
    <property type="entry name" value="Ptyr_pPase_sf"/>
</dbReference>
<dbReference type="Pfam" id="PF01451">
    <property type="entry name" value="LMWPc"/>
    <property type="match status" value="1"/>
</dbReference>
<feature type="domain" description="Phosphotyrosine protein phosphatase I" evidence="5">
    <location>
        <begin position="6"/>
        <end position="165"/>
    </location>
</feature>
<dbReference type="InterPro" id="IPR050438">
    <property type="entry name" value="LMW_PTPase"/>
</dbReference>
<dbReference type="EC" id="3.1.3.48" evidence="2"/>
<dbReference type="EMBL" id="JAIRAU010000006">
    <property type="protein sequence ID" value="MBZ5709472.1"/>
    <property type="molecule type" value="Genomic_DNA"/>
</dbReference>
<dbReference type="PRINTS" id="PR00719">
    <property type="entry name" value="LMWPTPASE"/>
</dbReference>
<dbReference type="InterPro" id="IPR023485">
    <property type="entry name" value="Ptyr_pPase"/>
</dbReference>
<gene>
    <name evidence="6" type="ORF">K7C98_09390</name>
</gene>
<sequence>MSERPVGVLFVCYANIVRSPLAAAVFTRLAAARGLASRFRIDSAGVAADPGNPAHAGSIRVAADHGLALVHSSRPLRRDDLFDFDEVLVLDRLVAAEIRRLTAGSAFGPIAGPGRPARIRLLAAVAAPAARGADLDVADPVRSGPEGFLAAYQQIARACAALLDDLAGKAGP</sequence>
<keyword evidence="4" id="KW-0904">Protein phosphatase</keyword>
<evidence type="ECO:0000256" key="2">
    <source>
        <dbReference type="ARBA" id="ARBA00013064"/>
    </source>
</evidence>
<dbReference type="RefSeq" id="WP_224191249.1">
    <property type="nucleotide sequence ID" value="NZ_JAIRAU010000006.1"/>
</dbReference>
<dbReference type="InterPro" id="IPR017867">
    <property type="entry name" value="Tyr_phospatase_low_mol_wt"/>
</dbReference>
<reference evidence="6" key="1">
    <citation type="submission" date="2021-08" db="EMBL/GenBank/DDBJ databases">
        <authorList>
            <person name="Stevens D.C."/>
        </authorList>
    </citation>
    <scope>NUCLEOTIDE SEQUENCE</scope>
    <source>
        <strain evidence="6">DSM 53165</strain>
    </source>
</reference>
<proteinExistence type="inferred from homology"/>
<evidence type="ECO:0000259" key="5">
    <source>
        <dbReference type="SMART" id="SM00226"/>
    </source>
</evidence>
<accession>A0ABS7TMV6</accession>
<dbReference type="PANTHER" id="PTHR11717:SF7">
    <property type="entry name" value="LOW MOLECULAR WEIGHT PHOSPHOTYROSINE PROTEIN PHOSPHATASE"/>
    <property type="match status" value="1"/>
</dbReference>
<dbReference type="SMART" id="SM00226">
    <property type="entry name" value="LMWPc"/>
    <property type="match status" value="1"/>
</dbReference>
<dbReference type="SUPFAM" id="SSF52788">
    <property type="entry name" value="Phosphotyrosine protein phosphatases I"/>
    <property type="match status" value="1"/>
</dbReference>